<name>A0A9Q4C595_9EURY</name>
<organism evidence="1 2">
    <name type="scientific">Halorutilus salinus</name>
    <dbReference type="NCBI Taxonomy" id="2487751"/>
    <lineage>
        <taxon>Archaea</taxon>
        <taxon>Methanobacteriati</taxon>
        <taxon>Methanobacteriota</taxon>
        <taxon>Stenosarchaea group</taxon>
        <taxon>Halobacteria</taxon>
        <taxon>Halorutilales</taxon>
        <taxon>Halorutilaceae</taxon>
        <taxon>Halorutilus</taxon>
    </lineage>
</organism>
<dbReference type="AlphaFoldDB" id="A0A9Q4C595"/>
<dbReference type="InterPro" id="IPR003749">
    <property type="entry name" value="ThiS/MoaD-like"/>
</dbReference>
<evidence type="ECO:0000313" key="2">
    <source>
        <dbReference type="Proteomes" id="UP001149411"/>
    </source>
</evidence>
<keyword evidence="2" id="KW-1185">Reference proteome</keyword>
<dbReference type="InterPro" id="IPR012675">
    <property type="entry name" value="Beta-grasp_dom_sf"/>
</dbReference>
<dbReference type="PANTHER" id="PTHR38031:SF1">
    <property type="entry name" value="SULFUR CARRIER PROTEIN CYSO"/>
    <property type="match status" value="1"/>
</dbReference>
<evidence type="ECO:0000313" key="1">
    <source>
        <dbReference type="EMBL" id="MCX2819461.1"/>
    </source>
</evidence>
<dbReference type="Proteomes" id="UP001149411">
    <property type="component" value="Unassembled WGS sequence"/>
</dbReference>
<dbReference type="InterPro" id="IPR052045">
    <property type="entry name" value="Sulfur_Carrier/Prot_Modifier"/>
</dbReference>
<dbReference type="InterPro" id="IPR016155">
    <property type="entry name" value="Mopterin_synth/thiamin_S_b"/>
</dbReference>
<dbReference type="NCBIfam" id="TIGR01687">
    <property type="entry name" value="moaD_arch"/>
    <property type="match status" value="1"/>
</dbReference>
<dbReference type="EMBL" id="RKLV01000008">
    <property type="protein sequence ID" value="MCX2819461.1"/>
    <property type="molecule type" value="Genomic_DNA"/>
</dbReference>
<reference evidence="1" key="1">
    <citation type="submission" date="2022-09" db="EMBL/GenBank/DDBJ databases">
        <title>Haloadaptaus new haloarchaeum isolated from saline soil.</title>
        <authorList>
            <person name="Duran-Viseras A."/>
            <person name="Sanchez-Porro C."/>
            <person name="Ventosa A."/>
        </authorList>
    </citation>
    <scope>NUCLEOTIDE SEQUENCE</scope>
    <source>
        <strain evidence="1">F3-133</strain>
    </source>
</reference>
<dbReference type="Gene3D" id="3.10.20.30">
    <property type="match status" value="1"/>
</dbReference>
<dbReference type="RefSeq" id="WP_266087740.1">
    <property type="nucleotide sequence ID" value="NZ_RKLV01000008.1"/>
</dbReference>
<comment type="caution">
    <text evidence="1">The sequence shown here is derived from an EMBL/GenBank/DDBJ whole genome shotgun (WGS) entry which is preliminary data.</text>
</comment>
<protein>
    <submittedName>
        <fullName evidence="1">MoaD family protein</fullName>
    </submittedName>
</protein>
<sequence>MVRVRLFADIRELVDQQSVEAEGETVGEAIESLVARYPSLEERLFTDGELRPHLNLTADGEPVEADAPTEDVEEIAVFPPVSGGSSIRDLRRGTLDHR</sequence>
<accession>A0A9Q4C595</accession>
<gene>
    <name evidence="1" type="ORF">EGH25_08875</name>
</gene>
<dbReference type="InterPro" id="IPR010038">
    <property type="entry name" value="MoaD_arc-typ"/>
</dbReference>
<dbReference type="SUPFAM" id="SSF54285">
    <property type="entry name" value="MoaD/ThiS"/>
    <property type="match status" value="1"/>
</dbReference>
<dbReference type="PANTHER" id="PTHR38031">
    <property type="entry name" value="SULFUR CARRIER PROTEIN SLR0821-RELATED"/>
    <property type="match status" value="1"/>
</dbReference>
<dbReference type="InterPro" id="IPR054834">
    <property type="entry name" value="SAMP1_3"/>
</dbReference>
<dbReference type="NCBIfam" id="NF041918">
    <property type="entry name" value="SAMP1"/>
    <property type="match status" value="1"/>
</dbReference>
<proteinExistence type="predicted"/>
<dbReference type="Pfam" id="PF02597">
    <property type="entry name" value="ThiS"/>
    <property type="match status" value="1"/>
</dbReference>